<sequence length="261" mass="29382">MKQTVNKEPSLANKVVSAIFVAVVLIGFLWFSVNSIGLELDFSTLYQYRQRLWEGFLMTVIISIASLFVSLVIGSLTAMGQNSRILIISYFCRAYVQIIRGTPLLVQIYFFYYIIGTAWGVDNRYVAGVVILSIFEGAYISEIIRGGLASIDRQQYEVARSIGLTPVKTLQLVTVPILMARILPALAGQFASIIKDSSLLSVIAVIELTQTVQEISADNFRMFENYLFVGALYFILTFGVSLFSGVLERRYNHEYRVNQYL</sequence>
<keyword evidence="3 9" id="KW-0813">Transport</keyword>
<comment type="subcellular location">
    <subcellularLocation>
        <location evidence="1 9">Cell membrane</location>
        <topology evidence="1 9">Multi-pass membrane protein</topology>
    </subcellularLocation>
</comment>
<dbReference type="InterPro" id="IPR010065">
    <property type="entry name" value="AA_ABC_transptr_permease_3TM"/>
</dbReference>
<evidence type="ECO:0000313" key="12">
    <source>
        <dbReference type="Proteomes" id="UP000322619"/>
    </source>
</evidence>
<dbReference type="GO" id="GO:0006865">
    <property type="term" value="P:amino acid transport"/>
    <property type="evidence" value="ECO:0007669"/>
    <property type="project" value="UniProtKB-KW"/>
</dbReference>
<keyword evidence="6" id="KW-0029">Amino-acid transport</keyword>
<dbReference type="NCBIfam" id="TIGR01726">
    <property type="entry name" value="HEQRo_perm_3TM"/>
    <property type="match status" value="1"/>
</dbReference>
<organism evidence="11 12">
    <name type="scientific">Acetobacterium wieringae</name>
    <dbReference type="NCBI Taxonomy" id="52694"/>
    <lineage>
        <taxon>Bacteria</taxon>
        <taxon>Bacillati</taxon>
        <taxon>Bacillota</taxon>
        <taxon>Clostridia</taxon>
        <taxon>Eubacteriales</taxon>
        <taxon>Eubacteriaceae</taxon>
        <taxon>Acetobacterium</taxon>
    </lineage>
</organism>
<dbReference type="InterPro" id="IPR000515">
    <property type="entry name" value="MetI-like"/>
</dbReference>
<proteinExistence type="inferred from homology"/>
<dbReference type="RefSeq" id="WP_148638143.1">
    <property type="nucleotide sequence ID" value="NZ_CP097897.1"/>
</dbReference>
<dbReference type="GO" id="GO:0043190">
    <property type="term" value="C:ATP-binding cassette (ABC) transporter complex"/>
    <property type="evidence" value="ECO:0007669"/>
    <property type="project" value="InterPro"/>
</dbReference>
<dbReference type="PANTHER" id="PTHR30614:SF20">
    <property type="entry name" value="GLUTAMINE TRANSPORT SYSTEM PERMEASE PROTEIN GLNP"/>
    <property type="match status" value="1"/>
</dbReference>
<dbReference type="GO" id="GO:0022857">
    <property type="term" value="F:transmembrane transporter activity"/>
    <property type="evidence" value="ECO:0007669"/>
    <property type="project" value="InterPro"/>
</dbReference>
<evidence type="ECO:0000256" key="6">
    <source>
        <dbReference type="ARBA" id="ARBA00022970"/>
    </source>
</evidence>
<evidence type="ECO:0000259" key="10">
    <source>
        <dbReference type="PROSITE" id="PS50928"/>
    </source>
</evidence>
<keyword evidence="5 9" id="KW-0812">Transmembrane</keyword>
<protein>
    <submittedName>
        <fullName evidence="11">Amino acid ABC transporter permease</fullName>
    </submittedName>
</protein>
<evidence type="ECO:0000256" key="3">
    <source>
        <dbReference type="ARBA" id="ARBA00022448"/>
    </source>
</evidence>
<dbReference type="PANTHER" id="PTHR30614">
    <property type="entry name" value="MEMBRANE COMPONENT OF AMINO ACID ABC TRANSPORTER"/>
    <property type="match status" value="1"/>
</dbReference>
<comment type="similarity">
    <text evidence="2">Belongs to the binding-protein-dependent transport system permease family. HisMQ subfamily.</text>
</comment>
<feature type="transmembrane region" description="Helical" evidence="9">
    <location>
        <begin position="226"/>
        <end position="247"/>
    </location>
</feature>
<keyword evidence="7 9" id="KW-1133">Transmembrane helix</keyword>
<reference evidence="11 12" key="1">
    <citation type="submission" date="2019-08" db="EMBL/GenBank/DDBJ databases">
        <title>Isolation and enrichment of carboxydotrophic bacteria from anaerobic sludge for the production of bio-based chemicals from syngas.</title>
        <authorList>
            <person name="Antares A.L."/>
            <person name="Moreira J."/>
            <person name="Diender M."/>
            <person name="Parshina S.N."/>
            <person name="Stams A.J.M."/>
            <person name="Alves M."/>
            <person name="Alves J.I."/>
            <person name="Sousa D.Z."/>
        </authorList>
    </citation>
    <scope>NUCLEOTIDE SEQUENCE [LARGE SCALE GENOMIC DNA]</scope>
    <source>
        <strain evidence="11 12">JM</strain>
    </source>
</reference>
<evidence type="ECO:0000256" key="5">
    <source>
        <dbReference type="ARBA" id="ARBA00022692"/>
    </source>
</evidence>
<evidence type="ECO:0000256" key="2">
    <source>
        <dbReference type="ARBA" id="ARBA00010072"/>
    </source>
</evidence>
<dbReference type="AlphaFoldDB" id="A0A5D0WJ04"/>
<evidence type="ECO:0000256" key="7">
    <source>
        <dbReference type="ARBA" id="ARBA00022989"/>
    </source>
</evidence>
<dbReference type="Pfam" id="PF00528">
    <property type="entry name" value="BPD_transp_1"/>
    <property type="match status" value="1"/>
</dbReference>
<feature type="transmembrane region" description="Helical" evidence="9">
    <location>
        <begin position="169"/>
        <end position="191"/>
    </location>
</feature>
<dbReference type="PROSITE" id="PS50928">
    <property type="entry name" value="ABC_TM1"/>
    <property type="match status" value="1"/>
</dbReference>
<dbReference type="InterPro" id="IPR043429">
    <property type="entry name" value="ArtM/GltK/GlnP/TcyL/YhdX-like"/>
</dbReference>
<dbReference type="Gene3D" id="1.10.3720.10">
    <property type="entry name" value="MetI-like"/>
    <property type="match status" value="1"/>
</dbReference>
<feature type="transmembrane region" description="Helical" evidence="9">
    <location>
        <begin position="98"/>
        <end position="119"/>
    </location>
</feature>
<gene>
    <name evidence="11" type="ORF">FXB42_12995</name>
</gene>
<evidence type="ECO:0000256" key="9">
    <source>
        <dbReference type="RuleBase" id="RU363032"/>
    </source>
</evidence>
<dbReference type="SUPFAM" id="SSF161098">
    <property type="entry name" value="MetI-like"/>
    <property type="match status" value="1"/>
</dbReference>
<accession>A0A5D0WJ04</accession>
<evidence type="ECO:0000313" key="11">
    <source>
        <dbReference type="EMBL" id="TYC84240.1"/>
    </source>
</evidence>
<dbReference type="EMBL" id="VSLA01000026">
    <property type="protein sequence ID" value="TYC84240.1"/>
    <property type="molecule type" value="Genomic_DNA"/>
</dbReference>
<dbReference type="CDD" id="cd06261">
    <property type="entry name" value="TM_PBP2"/>
    <property type="match status" value="1"/>
</dbReference>
<evidence type="ECO:0000256" key="4">
    <source>
        <dbReference type="ARBA" id="ARBA00022475"/>
    </source>
</evidence>
<dbReference type="Proteomes" id="UP000322619">
    <property type="component" value="Unassembled WGS sequence"/>
</dbReference>
<keyword evidence="8 9" id="KW-0472">Membrane</keyword>
<feature type="transmembrane region" description="Helical" evidence="9">
    <location>
        <begin position="53"/>
        <end position="77"/>
    </location>
</feature>
<evidence type="ECO:0000256" key="1">
    <source>
        <dbReference type="ARBA" id="ARBA00004651"/>
    </source>
</evidence>
<feature type="transmembrane region" description="Helical" evidence="9">
    <location>
        <begin position="125"/>
        <end position="148"/>
    </location>
</feature>
<evidence type="ECO:0000256" key="8">
    <source>
        <dbReference type="ARBA" id="ARBA00023136"/>
    </source>
</evidence>
<name>A0A5D0WJ04_9FIRM</name>
<dbReference type="InterPro" id="IPR035906">
    <property type="entry name" value="MetI-like_sf"/>
</dbReference>
<keyword evidence="4" id="KW-1003">Cell membrane</keyword>
<feature type="transmembrane region" description="Helical" evidence="9">
    <location>
        <begin position="12"/>
        <end position="33"/>
    </location>
</feature>
<comment type="caution">
    <text evidence="11">The sequence shown here is derived from an EMBL/GenBank/DDBJ whole genome shotgun (WGS) entry which is preliminary data.</text>
</comment>
<feature type="domain" description="ABC transmembrane type-1" evidence="10">
    <location>
        <begin position="56"/>
        <end position="244"/>
    </location>
</feature>